<gene>
    <name evidence="1" type="ORF">Ocin01_09089</name>
</gene>
<reference evidence="1 2" key="1">
    <citation type="journal article" date="2016" name="Genome Biol. Evol.">
        <title>Gene Family Evolution Reflects Adaptation to Soil Environmental Stressors in the Genome of the Collembolan Orchesella cincta.</title>
        <authorList>
            <person name="Faddeeva-Vakhrusheva A."/>
            <person name="Derks M.F."/>
            <person name="Anvar S.Y."/>
            <person name="Agamennone V."/>
            <person name="Suring W."/>
            <person name="Smit S."/>
            <person name="van Straalen N.M."/>
            <person name="Roelofs D."/>
        </authorList>
    </citation>
    <scope>NUCLEOTIDE SEQUENCE [LARGE SCALE GENOMIC DNA]</scope>
    <source>
        <tissue evidence="1">Mixed pool</tissue>
    </source>
</reference>
<dbReference type="OrthoDB" id="8113373at2759"/>
<dbReference type="STRING" id="48709.A0A1D2MX92"/>
<organism evidence="1 2">
    <name type="scientific">Orchesella cincta</name>
    <name type="common">Springtail</name>
    <name type="synonym">Podura cincta</name>
    <dbReference type="NCBI Taxonomy" id="48709"/>
    <lineage>
        <taxon>Eukaryota</taxon>
        <taxon>Metazoa</taxon>
        <taxon>Ecdysozoa</taxon>
        <taxon>Arthropoda</taxon>
        <taxon>Hexapoda</taxon>
        <taxon>Collembola</taxon>
        <taxon>Entomobryomorpha</taxon>
        <taxon>Entomobryoidea</taxon>
        <taxon>Orchesellidae</taxon>
        <taxon>Orchesellinae</taxon>
        <taxon>Orchesella</taxon>
    </lineage>
</organism>
<dbReference type="GO" id="GO:0008080">
    <property type="term" value="F:N-acetyltransferase activity"/>
    <property type="evidence" value="ECO:0007669"/>
    <property type="project" value="TreeGrafter"/>
</dbReference>
<sequence length="267" mass="31442">CVLFKRYPDIRPSCRYFYRIQCVNRFQVGHIIGRVLHSNFAKCNKMKNYSIVEGPWGRYTFRKVRPEDWDKVIRHIQDYFLRDEPTSKLLGYTDEYGEEFAVLVRRLFLDDLSFWVEDNETGEVAAVRVTYRHHKDTNFDDIPMNSRSMKYMCKVDDMCLDRSDLFEKYNLEECADFFAASCAPNHRNRGIISEMYKRSVAFLKAEGFKLAKGILTSPYTRTAARNLGFVEASRVEFSEVKEEDGTPVFDPKDLNEEHYATMMVKLL</sequence>
<accession>A0A1D2MX92</accession>
<feature type="non-terminal residue" evidence="1">
    <location>
        <position position="267"/>
    </location>
</feature>
<evidence type="ECO:0000313" key="1">
    <source>
        <dbReference type="EMBL" id="ODM97588.1"/>
    </source>
</evidence>
<dbReference type="PANTHER" id="PTHR20905:SF28">
    <property type="entry name" value="GH28833P-RELATED"/>
    <property type="match status" value="1"/>
</dbReference>
<keyword evidence="2" id="KW-1185">Reference proteome</keyword>
<dbReference type="EMBL" id="LJIJ01000428">
    <property type="protein sequence ID" value="ODM97588.1"/>
    <property type="molecule type" value="Genomic_DNA"/>
</dbReference>
<proteinExistence type="predicted"/>
<feature type="non-terminal residue" evidence="1">
    <location>
        <position position="1"/>
    </location>
</feature>
<protein>
    <submittedName>
        <fullName evidence="1">Dopamine N-acetyltransferase</fullName>
    </submittedName>
</protein>
<dbReference type="Proteomes" id="UP000094527">
    <property type="component" value="Unassembled WGS sequence"/>
</dbReference>
<comment type="caution">
    <text evidence="1">The sequence shown here is derived from an EMBL/GenBank/DDBJ whole genome shotgun (WGS) entry which is preliminary data.</text>
</comment>
<dbReference type="AlphaFoldDB" id="A0A1D2MX92"/>
<dbReference type="PANTHER" id="PTHR20905">
    <property type="entry name" value="N-ACETYLTRANSFERASE-RELATED"/>
    <property type="match status" value="1"/>
</dbReference>
<dbReference type="OMA" id="NEEHYAT"/>
<evidence type="ECO:0000313" key="2">
    <source>
        <dbReference type="Proteomes" id="UP000094527"/>
    </source>
</evidence>
<dbReference type="InterPro" id="IPR016181">
    <property type="entry name" value="Acyl_CoA_acyltransferase"/>
</dbReference>
<dbReference type="SUPFAM" id="SSF55729">
    <property type="entry name" value="Acyl-CoA N-acyltransferases (Nat)"/>
    <property type="match status" value="1"/>
</dbReference>
<keyword evidence="1" id="KW-0808">Transferase</keyword>
<dbReference type="Gene3D" id="3.40.630.30">
    <property type="match status" value="1"/>
</dbReference>
<name>A0A1D2MX92_ORCCI</name>